<dbReference type="EMBL" id="BQNB010012785">
    <property type="protein sequence ID" value="GJT07866.1"/>
    <property type="molecule type" value="Genomic_DNA"/>
</dbReference>
<reference evidence="1" key="2">
    <citation type="submission" date="2022-01" db="EMBL/GenBank/DDBJ databases">
        <authorList>
            <person name="Yamashiro T."/>
            <person name="Shiraishi A."/>
            <person name="Satake H."/>
            <person name="Nakayama K."/>
        </authorList>
    </citation>
    <scope>NUCLEOTIDE SEQUENCE</scope>
</reference>
<evidence type="ECO:0000313" key="1">
    <source>
        <dbReference type="EMBL" id="GJT07866.1"/>
    </source>
</evidence>
<proteinExistence type="predicted"/>
<gene>
    <name evidence="1" type="ORF">Tco_0842328</name>
</gene>
<sequence>NMNPIASQQAALGNSLVAPKKRLKIERCNARIAFTKPQKEETYQVTLDALKLSLCYPAFQITAEVPEIYMHQFWNTIKKIRKTNAYDFKLDKKKCRVDTEVFREILQICP</sequence>
<protein>
    <submittedName>
        <fullName evidence="1">Uncharacterized protein</fullName>
    </submittedName>
</protein>
<accession>A0ABQ5AYY9</accession>
<comment type="caution">
    <text evidence="1">The sequence shown here is derived from an EMBL/GenBank/DDBJ whole genome shotgun (WGS) entry which is preliminary data.</text>
</comment>
<dbReference type="Proteomes" id="UP001151760">
    <property type="component" value="Unassembled WGS sequence"/>
</dbReference>
<feature type="non-terminal residue" evidence="1">
    <location>
        <position position="1"/>
    </location>
</feature>
<feature type="non-terminal residue" evidence="1">
    <location>
        <position position="110"/>
    </location>
</feature>
<name>A0ABQ5AYY9_9ASTR</name>
<organism evidence="1 2">
    <name type="scientific">Tanacetum coccineum</name>
    <dbReference type="NCBI Taxonomy" id="301880"/>
    <lineage>
        <taxon>Eukaryota</taxon>
        <taxon>Viridiplantae</taxon>
        <taxon>Streptophyta</taxon>
        <taxon>Embryophyta</taxon>
        <taxon>Tracheophyta</taxon>
        <taxon>Spermatophyta</taxon>
        <taxon>Magnoliopsida</taxon>
        <taxon>eudicotyledons</taxon>
        <taxon>Gunneridae</taxon>
        <taxon>Pentapetalae</taxon>
        <taxon>asterids</taxon>
        <taxon>campanulids</taxon>
        <taxon>Asterales</taxon>
        <taxon>Asteraceae</taxon>
        <taxon>Asteroideae</taxon>
        <taxon>Anthemideae</taxon>
        <taxon>Anthemidinae</taxon>
        <taxon>Tanacetum</taxon>
    </lineage>
</organism>
<reference evidence="1" key="1">
    <citation type="journal article" date="2022" name="Int. J. Mol. Sci.">
        <title>Draft Genome of Tanacetum Coccineum: Genomic Comparison of Closely Related Tanacetum-Family Plants.</title>
        <authorList>
            <person name="Yamashiro T."/>
            <person name="Shiraishi A."/>
            <person name="Nakayama K."/>
            <person name="Satake H."/>
        </authorList>
    </citation>
    <scope>NUCLEOTIDE SEQUENCE</scope>
</reference>
<keyword evidence="2" id="KW-1185">Reference proteome</keyword>
<evidence type="ECO:0000313" key="2">
    <source>
        <dbReference type="Proteomes" id="UP001151760"/>
    </source>
</evidence>